<sequence>MEIFQYFMKNSKTIIAIISFLLTLRMFFIDFLNRSMIVRVLEDKNKKMTNNLFENIIFSFSFALIVTLTGYQVKINYNISDVLLIIMAFILFVTLIVLIVMLIISSFRKIGKCKHIIYCVSLCVMNFLVAVTSENIMEVKDLFQLVLLFGFFYLMIFTSNLLNGNVTSTSNWETNIILNSINSRLSQLVLLYNLSNGKQIYIEKKDIGKKEHELHTFYVFYKTEKYLQCYTLYDDVKETNQKKRKLEATKYNRKKTTFFRRAKTRSNIKI</sequence>
<feature type="transmembrane region" description="Helical" evidence="1">
    <location>
        <begin position="83"/>
        <end position="104"/>
    </location>
</feature>
<dbReference type="RefSeq" id="WP_073006541.1">
    <property type="nucleotide sequence ID" value="NZ_FQXD01000004.1"/>
</dbReference>
<evidence type="ECO:0000313" key="3">
    <source>
        <dbReference type="Proteomes" id="UP000184079"/>
    </source>
</evidence>
<keyword evidence="1" id="KW-0812">Transmembrane</keyword>
<name>A0A1M5QLP8_9BACI</name>
<keyword evidence="3" id="KW-1185">Reference proteome</keyword>
<feature type="transmembrane region" description="Helical" evidence="1">
    <location>
        <begin position="142"/>
        <end position="162"/>
    </location>
</feature>
<keyword evidence="1" id="KW-0472">Membrane</keyword>
<reference evidence="3" key="1">
    <citation type="submission" date="2016-11" db="EMBL/GenBank/DDBJ databases">
        <authorList>
            <person name="Varghese N."/>
            <person name="Submissions S."/>
        </authorList>
    </citation>
    <scope>NUCLEOTIDE SEQUENCE [LARGE SCALE GENOMIC DNA]</scope>
    <source>
        <strain evidence="3">CGMCC 1.6496</strain>
    </source>
</reference>
<feature type="transmembrane region" description="Helical" evidence="1">
    <location>
        <begin position="14"/>
        <end position="32"/>
    </location>
</feature>
<keyword evidence="1" id="KW-1133">Transmembrane helix</keyword>
<evidence type="ECO:0000256" key="1">
    <source>
        <dbReference type="SAM" id="Phobius"/>
    </source>
</evidence>
<feature type="transmembrane region" description="Helical" evidence="1">
    <location>
        <begin position="116"/>
        <end position="136"/>
    </location>
</feature>
<feature type="transmembrane region" description="Helical" evidence="1">
    <location>
        <begin position="52"/>
        <end position="71"/>
    </location>
</feature>
<evidence type="ECO:0000313" key="2">
    <source>
        <dbReference type="EMBL" id="SHH14640.1"/>
    </source>
</evidence>
<proteinExistence type="predicted"/>
<protein>
    <submittedName>
        <fullName evidence="2">Uncharacterized protein</fullName>
    </submittedName>
</protein>
<organism evidence="2 3">
    <name type="scientific">Virgibacillus chiguensis</name>
    <dbReference type="NCBI Taxonomy" id="411959"/>
    <lineage>
        <taxon>Bacteria</taxon>
        <taxon>Bacillati</taxon>
        <taxon>Bacillota</taxon>
        <taxon>Bacilli</taxon>
        <taxon>Bacillales</taxon>
        <taxon>Bacillaceae</taxon>
        <taxon>Virgibacillus</taxon>
    </lineage>
</organism>
<dbReference type="EMBL" id="FQXD01000004">
    <property type="protein sequence ID" value="SHH14640.1"/>
    <property type="molecule type" value="Genomic_DNA"/>
</dbReference>
<dbReference type="Proteomes" id="UP000184079">
    <property type="component" value="Unassembled WGS sequence"/>
</dbReference>
<gene>
    <name evidence="2" type="ORF">SAMN05421807_104180</name>
</gene>
<dbReference type="AlphaFoldDB" id="A0A1M5QLP8"/>
<accession>A0A1M5QLP8</accession>